<comment type="similarity">
    <text evidence="1">Belongs to the LysR transcriptional regulatory family.</text>
</comment>
<dbReference type="RefSeq" id="WP_150944522.1">
    <property type="nucleotide sequence ID" value="NZ_VCMV01000014.1"/>
</dbReference>
<keyword evidence="7" id="KW-1185">Reference proteome</keyword>
<keyword evidence="4" id="KW-0804">Transcription</keyword>
<gene>
    <name evidence="6" type="ORF">FEZ63_11635</name>
</gene>
<dbReference type="InterPro" id="IPR036390">
    <property type="entry name" value="WH_DNA-bd_sf"/>
</dbReference>
<evidence type="ECO:0000256" key="1">
    <source>
        <dbReference type="ARBA" id="ARBA00009437"/>
    </source>
</evidence>
<dbReference type="InterPro" id="IPR005119">
    <property type="entry name" value="LysR_subst-bd"/>
</dbReference>
<dbReference type="PANTHER" id="PTHR30126:SF91">
    <property type="entry name" value="LYSR FAMILY TRANSCRIPTIONAL REGULATOR"/>
    <property type="match status" value="1"/>
</dbReference>
<dbReference type="EMBL" id="VCMV01000014">
    <property type="protein sequence ID" value="KAB0267072.1"/>
    <property type="molecule type" value="Genomic_DNA"/>
</dbReference>
<evidence type="ECO:0000259" key="5">
    <source>
        <dbReference type="PROSITE" id="PS50931"/>
    </source>
</evidence>
<protein>
    <submittedName>
        <fullName evidence="6">LysR family transcriptional regulator</fullName>
    </submittedName>
</protein>
<dbReference type="GO" id="GO:0003700">
    <property type="term" value="F:DNA-binding transcription factor activity"/>
    <property type="evidence" value="ECO:0007669"/>
    <property type="project" value="InterPro"/>
</dbReference>
<proteinExistence type="inferred from homology"/>
<dbReference type="AlphaFoldDB" id="A0A5N3PBD3"/>
<dbReference type="Pfam" id="PF03466">
    <property type="entry name" value="LysR_substrate"/>
    <property type="match status" value="1"/>
</dbReference>
<dbReference type="GO" id="GO:0000976">
    <property type="term" value="F:transcription cis-regulatory region binding"/>
    <property type="evidence" value="ECO:0007669"/>
    <property type="project" value="TreeGrafter"/>
</dbReference>
<dbReference type="InterPro" id="IPR000847">
    <property type="entry name" value="LysR_HTH_N"/>
</dbReference>
<reference evidence="6 7" key="1">
    <citation type="journal article" date="2019" name="Microorganisms">
        <title>Genome Insights into the Novel Species Microvirga brassicacearum, a Rapeseed Endophyte with Biotechnological Potential.</title>
        <authorList>
            <person name="Jimenez-Gomez A."/>
            <person name="Saati-Santamaria Z."/>
            <person name="Igual J.M."/>
            <person name="Rivas R."/>
            <person name="Mateos P.F."/>
            <person name="Garcia-Fraile P."/>
        </authorList>
    </citation>
    <scope>NUCLEOTIDE SEQUENCE [LARGE SCALE GENOMIC DNA]</scope>
    <source>
        <strain evidence="6 7">CDVBN77</strain>
    </source>
</reference>
<dbReference type="SUPFAM" id="SSF46785">
    <property type="entry name" value="Winged helix' DNA-binding domain"/>
    <property type="match status" value="1"/>
</dbReference>
<dbReference type="InterPro" id="IPR036388">
    <property type="entry name" value="WH-like_DNA-bd_sf"/>
</dbReference>
<evidence type="ECO:0000256" key="3">
    <source>
        <dbReference type="ARBA" id="ARBA00023125"/>
    </source>
</evidence>
<accession>A0A5N3PBD3</accession>
<sequence length="307" mass="33826">MHPNLIDHLTAFIAVAETSSFSEAARRLGRAVSTVSYSVTRLEESCGLQLLTRGVSRPSLTPNGRALFREAQAAVEGARRFSAHSKALERGEENRIRLAMDVLFPFAPLLTALNAFGAEHPHVQVQIFASSLNRLWDDLKSGALDLCLAPIRDVPADVERQALAAIELILVAVPHHPLAKLREPFKLAELSRHRQLYYVGSPSVDTERMSRVFGTDVWTVSDLLILRELILSGVGWSFGTEAFFAEDLACGRVVRLDCSDLRIDARWTFGAMWHIDQPPGPLGKKLLEMVKLATGIAPEATEIPEGD</sequence>
<dbReference type="Gene3D" id="3.40.190.290">
    <property type="match status" value="1"/>
</dbReference>
<organism evidence="6 7">
    <name type="scientific">Microvirga brassicacearum</name>
    <dbReference type="NCBI Taxonomy" id="2580413"/>
    <lineage>
        <taxon>Bacteria</taxon>
        <taxon>Pseudomonadati</taxon>
        <taxon>Pseudomonadota</taxon>
        <taxon>Alphaproteobacteria</taxon>
        <taxon>Hyphomicrobiales</taxon>
        <taxon>Methylobacteriaceae</taxon>
        <taxon>Microvirga</taxon>
    </lineage>
</organism>
<evidence type="ECO:0000256" key="4">
    <source>
        <dbReference type="ARBA" id="ARBA00023163"/>
    </source>
</evidence>
<name>A0A5N3PBD3_9HYPH</name>
<dbReference type="CDD" id="cd05466">
    <property type="entry name" value="PBP2_LTTR_substrate"/>
    <property type="match status" value="1"/>
</dbReference>
<evidence type="ECO:0000256" key="2">
    <source>
        <dbReference type="ARBA" id="ARBA00023015"/>
    </source>
</evidence>
<comment type="caution">
    <text evidence="6">The sequence shown here is derived from an EMBL/GenBank/DDBJ whole genome shotgun (WGS) entry which is preliminary data.</text>
</comment>
<dbReference type="PROSITE" id="PS50931">
    <property type="entry name" value="HTH_LYSR"/>
    <property type="match status" value="1"/>
</dbReference>
<dbReference type="Pfam" id="PF00126">
    <property type="entry name" value="HTH_1"/>
    <property type="match status" value="1"/>
</dbReference>
<feature type="domain" description="HTH lysR-type" evidence="5">
    <location>
        <begin position="4"/>
        <end position="61"/>
    </location>
</feature>
<dbReference type="PANTHER" id="PTHR30126">
    <property type="entry name" value="HTH-TYPE TRANSCRIPTIONAL REGULATOR"/>
    <property type="match status" value="1"/>
</dbReference>
<dbReference type="Gene3D" id="1.10.10.10">
    <property type="entry name" value="Winged helix-like DNA-binding domain superfamily/Winged helix DNA-binding domain"/>
    <property type="match status" value="1"/>
</dbReference>
<evidence type="ECO:0000313" key="7">
    <source>
        <dbReference type="Proteomes" id="UP000325684"/>
    </source>
</evidence>
<dbReference type="OrthoDB" id="196624at2"/>
<keyword evidence="3" id="KW-0238">DNA-binding</keyword>
<keyword evidence="2" id="KW-0805">Transcription regulation</keyword>
<dbReference type="Proteomes" id="UP000325684">
    <property type="component" value="Unassembled WGS sequence"/>
</dbReference>
<dbReference type="SUPFAM" id="SSF53850">
    <property type="entry name" value="Periplasmic binding protein-like II"/>
    <property type="match status" value="1"/>
</dbReference>
<evidence type="ECO:0000313" key="6">
    <source>
        <dbReference type="EMBL" id="KAB0267072.1"/>
    </source>
</evidence>